<dbReference type="OrthoDB" id="3424160at2"/>
<dbReference type="RefSeq" id="WP_116706447.1">
    <property type="nucleotide sequence ID" value="NZ_QEKW01000001.1"/>
</dbReference>
<feature type="region of interest" description="Disordered" evidence="1">
    <location>
        <begin position="244"/>
        <end position="273"/>
    </location>
</feature>
<dbReference type="PANTHER" id="PTHR37418:SF1">
    <property type="entry name" value="3-KETO-5-AMINOHEXANOATE CLEAVAGE PROTEIN"/>
    <property type="match status" value="1"/>
</dbReference>
<evidence type="ECO:0000256" key="1">
    <source>
        <dbReference type="SAM" id="MobiDB-lite"/>
    </source>
</evidence>
<comment type="caution">
    <text evidence="2">The sequence shown here is derived from an EMBL/GenBank/DDBJ whole genome shotgun (WGS) entry which is preliminary data.</text>
</comment>
<dbReference type="PANTHER" id="PTHR37418">
    <property type="entry name" value="3-KETO-5-AMINOHEXANOATE CLEAVAGE ENZYME-RELATED"/>
    <property type="match status" value="1"/>
</dbReference>
<keyword evidence="3" id="KW-1185">Reference proteome</keyword>
<dbReference type="InterPro" id="IPR013785">
    <property type="entry name" value="Aldolase_TIM"/>
</dbReference>
<dbReference type="GO" id="GO:0043720">
    <property type="term" value="F:3-keto-5-aminohexanoate cleavage activity"/>
    <property type="evidence" value="ECO:0007669"/>
    <property type="project" value="InterPro"/>
</dbReference>
<dbReference type="InterPro" id="IPR008567">
    <property type="entry name" value="BKACE"/>
</dbReference>
<dbReference type="Proteomes" id="UP000245639">
    <property type="component" value="Unassembled WGS sequence"/>
</dbReference>
<name>A0A2U1FR49_9PSEU</name>
<organism evidence="2 3">
    <name type="scientific">Actinomycetospora cinnamomea</name>
    <dbReference type="NCBI Taxonomy" id="663609"/>
    <lineage>
        <taxon>Bacteria</taxon>
        <taxon>Bacillati</taxon>
        <taxon>Actinomycetota</taxon>
        <taxon>Actinomycetes</taxon>
        <taxon>Pseudonocardiales</taxon>
        <taxon>Pseudonocardiaceae</taxon>
        <taxon>Actinomycetospora</taxon>
    </lineage>
</organism>
<dbReference type="Pfam" id="PF05853">
    <property type="entry name" value="BKACE"/>
    <property type="match status" value="1"/>
</dbReference>
<reference evidence="2 3" key="1">
    <citation type="submission" date="2018-04" db="EMBL/GenBank/DDBJ databases">
        <title>Genomic Encyclopedia of Type Strains, Phase IV (KMG-IV): sequencing the most valuable type-strain genomes for metagenomic binning, comparative biology and taxonomic classification.</title>
        <authorList>
            <person name="Goeker M."/>
        </authorList>
    </citation>
    <scope>NUCLEOTIDE SEQUENCE [LARGE SCALE GENOMIC DNA]</scope>
    <source>
        <strain evidence="2 3">DSM 45771</strain>
    </source>
</reference>
<sequence length="273" mass="29327">MLQCCPNGARPADVYPAVPMSPRHLARDARAVAALGVESLHVHPRDRDGQESLAPGVIGTVVGTIRREAPELEIGVTTARWVEPDPLKRTELIGQWGKLPPHARPDVASVNVHERGWQRVCAALDAVGIGVELGVWTTGDAVQLKQAGLPRGTVRVLAEVTVTDPDTAVAEAVRILKALGPVPAPILLHGEEGGAWPVLEYAKRNHLDTRIGFEDTLKGPDGTWLATGNEELVRYAQGKDVAGRYERRRSGGRAGGLRGSSLWPGGSRAEHRR</sequence>
<dbReference type="EMBL" id="QEKW01000001">
    <property type="protein sequence ID" value="PVZ14626.1"/>
    <property type="molecule type" value="Genomic_DNA"/>
</dbReference>
<accession>A0A2U1FR49</accession>
<protein>
    <submittedName>
        <fullName evidence="2">Uncharacterized protein (DUF849 family)</fullName>
    </submittedName>
</protein>
<dbReference type="AlphaFoldDB" id="A0A2U1FR49"/>
<dbReference type="Gene3D" id="3.20.20.70">
    <property type="entry name" value="Aldolase class I"/>
    <property type="match status" value="2"/>
</dbReference>
<evidence type="ECO:0000313" key="2">
    <source>
        <dbReference type="EMBL" id="PVZ14626.1"/>
    </source>
</evidence>
<proteinExistence type="predicted"/>
<gene>
    <name evidence="2" type="ORF">C8D89_101493</name>
</gene>
<evidence type="ECO:0000313" key="3">
    <source>
        <dbReference type="Proteomes" id="UP000245639"/>
    </source>
</evidence>